<dbReference type="InterPro" id="IPR001211">
    <property type="entry name" value="PLA2"/>
</dbReference>
<dbReference type="GO" id="GO:0005576">
    <property type="term" value="C:extracellular region"/>
    <property type="evidence" value="ECO:0007669"/>
    <property type="project" value="UniProtKB-SubCell"/>
</dbReference>
<evidence type="ECO:0000313" key="16">
    <source>
        <dbReference type="Proteomes" id="UP000053660"/>
    </source>
</evidence>
<evidence type="ECO:0000313" key="15">
    <source>
        <dbReference type="EMBL" id="KHJ96455.1"/>
    </source>
</evidence>
<feature type="binding site" evidence="10">
    <location>
        <position position="42"/>
    </location>
    <ligand>
        <name>Ca(2+)</name>
        <dbReference type="ChEBI" id="CHEBI:29108"/>
    </ligand>
</feature>
<dbReference type="GO" id="GO:0050482">
    <property type="term" value="P:arachidonate secretion"/>
    <property type="evidence" value="ECO:0007669"/>
    <property type="project" value="InterPro"/>
</dbReference>
<keyword evidence="16" id="KW-1185">Reference proteome</keyword>
<dbReference type="EC" id="3.1.1.4" evidence="2 13"/>
<dbReference type="GO" id="GO:0004623">
    <property type="term" value="F:phospholipase A2 activity"/>
    <property type="evidence" value="ECO:0007669"/>
    <property type="project" value="UniProtKB-EC"/>
</dbReference>
<feature type="binding site" evidence="10">
    <location>
        <position position="40"/>
    </location>
    <ligand>
        <name>Ca(2+)</name>
        <dbReference type="ChEBI" id="CHEBI:29108"/>
    </ligand>
</feature>
<evidence type="ECO:0000256" key="12">
    <source>
        <dbReference type="RuleBase" id="RU003654"/>
    </source>
</evidence>
<dbReference type="GO" id="GO:0006644">
    <property type="term" value="P:phospholipid metabolic process"/>
    <property type="evidence" value="ECO:0007669"/>
    <property type="project" value="InterPro"/>
</dbReference>
<comment type="similarity">
    <text evidence="12">Belongs to the phospholipase A2 family.</text>
</comment>
<dbReference type="PANTHER" id="PTHR11716">
    <property type="entry name" value="PHOSPHOLIPASE A2 FAMILY MEMBER"/>
    <property type="match status" value="1"/>
</dbReference>
<comment type="cofactor">
    <cofactor evidence="10">
        <name>Ca(2+)</name>
        <dbReference type="ChEBI" id="CHEBI:29108"/>
    </cofactor>
    <text evidence="10">Binds 1 Ca(2+) ion per subunit.</text>
</comment>
<evidence type="ECO:0000256" key="11">
    <source>
        <dbReference type="PIRSR" id="PIRSR601211-3"/>
    </source>
</evidence>
<dbReference type="InterPro" id="IPR033113">
    <property type="entry name" value="PLA2_histidine"/>
</dbReference>
<evidence type="ECO:0000256" key="7">
    <source>
        <dbReference type="ARBA" id="ARBA00022963"/>
    </source>
</evidence>
<protein>
    <recommendedName>
        <fullName evidence="2 13">Phospholipase A2</fullName>
        <ecNumber evidence="2 13">3.1.1.4</ecNumber>
    </recommendedName>
</protein>
<feature type="domain" description="Phospholipase A2-like central" evidence="14">
    <location>
        <begin position="15"/>
        <end position="86"/>
    </location>
</feature>
<evidence type="ECO:0000256" key="3">
    <source>
        <dbReference type="ARBA" id="ARBA00022525"/>
    </source>
</evidence>
<dbReference type="Gene3D" id="1.20.90.10">
    <property type="entry name" value="Phospholipase A2 domain"/>
    <property type="match status" value="1"/>
</dbReference>
<dbReference type="Proteomes" id="UP000053660">
    <property type="component" value="Unassembled WGS sequence"/>
</dbReference>
<evidence type="ECO:0000256" key="2">
    <source>
        <dbReference type="ARBA" id="ARBA00013278"/>
    </source>
</evidence>
<evidence type="ECO:0000256" key="13">
    <source>
        <dbReference type="RuleBase" id="RU361236"/>
    </source>
</evidence>
<sequence length="86" mass="9766">MGSHRQKGSNGTPAFSFLVGGFCSRLEHNTVYNNYGCFCGYGGGGTPIDGIDRCCEVHDRCYNEAKTSKKCRWSFKLYFDHYKWTC</sequence>
<dbReference type="GO" id="GO:0016042">
    <property type="term" value="P:lipid catabolic process"/>
    <property type="evidence" value="ECO:0007669"/>
    <property type="project" value="UniProtKB-KW"/>
</dbReference>
<name>A0A0B1TM20_OESDE</name>
<dbReference type="OrthoDB" id="5773443at2759"/>
<keyword evidence="4 10" id="KW-0479">Metal-binding</keyword>
<keyword evidence="8 13" id="KW-0443">Lipid metabolism</keyword>
<evidence type="ECO:0000256" key="6">
    <source>
        <dbReference type="ARBA" id="ARBA00022837"/>
    </source>
</evidence>
<accession>A0A0B1TM20</accession>
<dbReference type="SUPFAM" id="SSF48619">
    <property type="entry name" value="Phospholipase A2, PLA2"/>
    <property type="match status" value="1"/>
</dbReference>
<dbReference type="PROSITE" id="PS00118">
    <property type="entry name" value="PA2_HIS"/>
    <property type="match status" value="1"/>
</dbReference>
<dbReference type="InterPro" id="IPR016090">
    <property type="entry name" value="PLA2-like_dom"/>
</dbReference>
<reference evidence="15 16" key="1">
    <citation type="submission" date="2014-03" db="EMBL/GenBank/DDBJ databases">
        <title>Draft genome of the hookworm Oesophagostomum dentatum.</title>
        <authorList>
            <person name="Mitreva M."/>
        </authorList>
    </citation>
    <scope>NUCLEOTIDE SEQUENCE [LARGE SCALE GENOMIC DNA]</scope>
    <source>
        <strain evidence="15 16">OD-Hann</strain>
    </source>
</reference>
<proteinExistence type="inferred from homology"/>
<evidence type="ECO:0000256" key="1">
    <source>
        <dbReference type="ARBA" id="ARBA00004613"/>
    </source>
</evidence>
<evidence type="ECO:0000259" key="14">
    <source>
        <dbReference type="SMART" id="SM00085"/>
    </source>
</evidence>
<keyword evidence="6 10" id="KW-0106">Calcium</keyword>
<keyword evidence="7" id="KW-0442">Lipid degradation</keyword>
<feature type="disulfide bond" evidence="11">
    <location>
        <begin position="39"/>
        <end position="55"/>
    </location>
</feature>
<feature type="binding site" evidence="10">
    <location>
        <position position="38"/>
    </location>
    <ligand>
        <name>Ca(2+)</name>
        <dbReference type="ChEBI" id="CHEBI:29108"/>
    </ligand>
</feature>
<evidence type="ECO:0000256" key="10">
    <source>
        <dbReference type="PIRSR" id="PIRSR601211-2"/>
    </source>
</evidence>
<keyword evidence="9 11" id="KW-1015">Disulfide bond</keyword>
<dbReference type="PANTHER" id="PTHR11716:SF47">
    <property type="entry name" value="PHOSPHOLIPASE A2-ALPHA"/>
    <property type="match status" value="1"/>
</dbReference>
<dbReference type="InterPro" id="IPR036444">
    <property type="entry name" value="PLipase_A2_dom_sf"/>
</dbReference>
<dbReference type="AlphaFoldDB" id="A0A0B1TM20"/>
<dbReference type="Pfam" id="PF00068">
    <property type="entry name" value="Phospholip_A2_1"/>
    <property type="match status" value="1"/>
</dbReference>
<comment type="catalytic activity">
    <reaction evidence="13">
        <text>a 1,2-diacyl-sn-glycero-3-phosphocholine + H2O = a 1-acyl-sn-glycero-3-phosphocholine + a fatty acid + H(+)</text>
        <dbReference type="Rhea" id="RHEA:15801"/>
        <dbReference type="ChEBI" id="CHEBI:15377"/>
        <dbReference type="ChEBI" id="CHEBI:15378"/>
        <dbReference type="ChEBI" id="CHEBI:28868"/>
        <dbReference type="ChEBI" id="CHEBI:57643"/>
        <dbReference type="ChEBI" id="CHEBI:58168"/>
        <dbReference type="EC" id="3.1.1.4"/>
    </reaction>
</comment>
<comment type="subcellular location">
    <subcellularLocation>
        <location evidence="1 13">Secreted</location>
    </subcellularLocation>
</comment>
<feature type="binding site" evidence="10">
    <location>
        <position position="59"/>
    </location>
    <ligand>
        <name>Ca(2+)</name>
        <dbReference type="ChEBI" id="CHEBI:29108"/>
    </ligand>
</feature>
<evidence type="ECO:0000256" key="8">
    <source>
        <dbReference type="ARBA" id="ARBA00023098"/>
    </source>
</evidence>
<evidence type="ECO:0000256" key="9">
    <source>
        <dbReference type="ARBA" id="ARBA00023157"/>
    </source>
</evidence>
<evidence type="ECO:0000256" key="5">
    <source>
        <dbReference type="ARBA" id="ARBA00022801"/>
    </source>
</evidence>
<gene>
    <name evidence="15" type="ORF">OESDEN_03583</name>
</gene>
<dbReference type="SMART" id="SM00085">
    <property type="entry name" value="PA2c"/>
    <property type="match status" value="1"/>
</dbReference>
<organism evidence="15 16">
    <name type="scientific">Oesophagostomum dentatum</name>
    <name type="common">Nodular worm</name>
    <dbReference type="NCBI Taxonomy" id="61180"/>
    <lineage>
        <taxon>Eukaryota</taxon>
        <taxon>Metazoa</taxon>
        <taxon>Ecdysozoa</taxon>
        <taxon>Nematoda</taxon>
        <taxon>Chromadorea</taxon>
        <taxon>Rhabditida</taxon>
        <taxon>Rhabditina</taxon>
        <taxon>Rhabditomorpha</taxon>
        <taxon>Strongyloidea</taxon>
        <taxon>Strongylidae</taxon>
        <taxon>Oesophagostomum</taxon>
    </lineage>
</organism>
<dbReference type="GO" id="GO:0005509">
    <property type="term" value="F:calcium ion binding"/>
    <property type="evidence" value="ECO:0007669"/>
    <property type="project" value="InterPro"/>
</dbReference>
<keyword evidence="5 13" id="KW-0378">Hydrolase</keyword>
<keyword evidence="3 13" id="KW-0964">Secreted</keyword>
<dbReference type="PRINTS" id="PR00389">
    <property type="entry name" value="PHPHLIPASEA2"/>
</dbReference>
<dbReference type="EMBL" id="KN549663">
    <property type="protein sequence ID" value="KHJ96455.1"/>
    <property type="molecule type" value="Genomic_DNA"/>
</dbReference>
<evidence type="ECO:0000256" key="4">
    <source>
        <dbReference type="ARBA" id="ARBA00022723"/>
    </source>
</evidence>